<dbReference type="SUPFAM" id="SSF53335">
    <property type="entry name" value="S-adenosyl-L-methionine-dependent methyltransferases"/>
    <property type="match status" value="1"/>
</dbReference>
<proteinExistence type="inferred from homology"/>
<dbReference type="Gene3D" id="3.40.50.150">
    <property type="entry name" value="Vaccinia Virus protein VP39"/>
    <property type="match status" value="1"/>
</dbReference>
<keyword evidence="3" id="KW-0489">Methyltransferase</keyword>
<organism evidence="3 4">
    <name type="scientific">Colletotrichum tofieldiae</name>
    <dbReference type="NCBI Taxonomy" id="708197"/>
    <lineage>
        <taxon>Eukaryota</taxon>
        <taxon>Fungi</taxon>
        <taxon>Dikarya</taxon>
        <taxon>Ascomycota</taxon>
        <taxon>Pezizomycotina</taxon>
        <taxon>Sordariomycetes</taxon>
        <taxon>Hypocreomycetidae</taxon>
        <taxon>Glomerellales</taxon>
        <taxon>Glomerellaceae</taxon>
        <taxon>Colletotrichum</taxon>
        <taxon>Colletotrichum spaethianum species complex</taxon>
    </lineage>
</organism>
<evidence type="ECO:0000256" key="2">
    <source>
        <dbReference type="SAM" id="MobiDB-lite"/>
    </source>
</evidence>
<dbReference type="PANTHER" id="PTHR43591:SF31">
    <property type="entry name" value="LAEA-LIKE, PUTATIVE (AFU_ORTHOLOGUE AFUA_8G01930)-RELATED"/>
    <property type="match status" value="1"/>
</dbReference>
<evidence type="ECO:0000256" key="1">
    <source>
        <dbReference type="ARBA" id="ARBA00038158"/>
    </source>
</evidence>
<dbReference type="Proteomes" id="UP000076552">
    <property type="component" value="Unassembled WGS sequence"/>
</dbReference>
<dbReference type="CDD" id="cd02440">
    <property type="entry name" value="AdoMet_MTases"/>
    <property type="match status" value="1"/>
</dbReference>
<keyword evidence="4" id="KW-1185">Reference proteome</keyword>
<keyword evidence="3" id="KW-0808">Transferase</keyword>
<sequence length="351" mass="39583">MSESAVPNPTNNTPPPPESSPHTQTSLDPGGDDGVIAPEESIASSTTSVSSSVMDYRVENGRTYHTYKDGKYTTPNDERELARLDLQHNMFLRTFGNRLGTAPPNEKHSNVGRVLDVGTGTGIWAIDFGDEHPDSEVLGVDLSASWPHYMPPNVKFEIDDVEDFWTFSQPFDYIHSRLMQTGISSWANYFKKCYDNLTPGGYLEVSEIELFPLSDDGTLKEDSAILKSARMIQECSVIFGRPCLNTRDLSDVLTDVGFEDVVVQRYKWPTNTWPKDAWYKELGSWCHDDIVAGWEGFCLAPFTRALNWSKEEVMLFMIEVRKEFADRHIHAYFSVWSIYGRKPNAPQSAAA</sequence>
<dbReference type="EMBL" id="LFIV01000014">
    <property type="protein sequence ID" value="KZL76559.1"/>
    <property type="molecule type" value="Genomic_DNA"/>
</dbReference>
<accession>A0A166XFL0</accession>
<protein>
    <submittedName>
        <fullName evidence="3">Methyltransferase domain-containing protein</fullName>
    </submittedName>
</protein>
<dbReference type="Pfam" id="PF13489">
    <property type="entry name" value="Methyltransf_23"/>
    <property type="match status" value="1"/>
</dbReference>
<evidence type="ECO:0000313" key="3">
    <source>
        <dbReference type="EMBL" id="KZL76559.1"/>
    </source>
</evidence>
<dbReference type="STRING" id="708197.A0A166XFL0"/>
<dbReference type="InterPro" id="IPR029063">
    <property type="entry name" value="SAM-dependent_MTases_sf"/>
</dbReference>
<evidence type="ECO:0000313" key="4">
    <source>
        <dbReference type="Proteomes" id="UP000076552"/>
    </source>
</evidence>
<dbReference type="GO" id="GO:0008168">
    <property type="term" value="F:methyltransferase activity"/>
    <property type="evidence" value="ECO:0007669"/>
    <property type="project" value="UniProtKB-KW"/>
</dbReference>
<gene>
    <name evidence="3" type="ORF">CT0861_00804</name>
</gene>
<name>A0A166XFL0_9PEZI</name>
<dbReference type="AlphaFoldDB" id="A0A166XFL0"/>
<reference evidence="3 4" key="1">
    <citation type="submission" date="2015-06" db="EMBL/GenBank/DDBJ databases">
        <title>Survival trade-offs in plant roots during colonization by closely related pathogenic and mutualistic fungi.</title>
        <authorList>
            <person name="Hacquard S."/>
            <person name="Kracher B."/>
            <person name="Hiruma K."/>
            <person name="Weinman A."/>
            <person name="Muench P."/>
            <person name="Garrido Oter R."/>
            <person name="Ver Loren van Themaat E."/>
            <person name="Dallerey J.-F."/>
            <person name="Damm U."/>
            <person name="Henrissat B."/>
            <person name="Lespinet O."/>
            <person name="Thon M."/>
            <person name="Kemen E."/>
            <person name="McHardy A.C."/>
            <person name="Schulze-Lefert P."/>
            <person name="O'Connell R.J."/>
        </authorList>
    </citation>
    <scope>NUCLEOTIDE SEQUENCE [LARGE SCALE GENOMIC DNA]</scope>
    <source>
        <strain evidence="3 4">0861</strain>
    </source>
</reference>
<dbReference type="GO" id="GO:0032259">
    <property type="term" value="P:methylation"/>
    <property type="evidence" value="ECO:0007669"/>
    <property type="project" value="UniProtKB-KW"/>
</dbReference>
<feature type="region of interest" description="Disordered" evidence="2">
    <location>
        <begin position="1"/>
        <end position="51"/>
    </location>
</feature>
<dbReference type="PANTHER" id="PTHR43591">
    <property type="entry name" value="METHYLTRANSFERASE"/>
    <property type="match status" value="1"/>
</dbReference>
<comment type="similarity">
    <text evidence="1">Belongs to the methyltransferase superfamily. LaeA methyltransferase family.</text>
</comment>
<comment type="caution">
    <text evidence="3">The sequence shown here is derived from an EMBL/GenBank/DDBJ whole genome shotgun (WGS) entry which is preliminary data.</text>
</comment>